<proteinExistence type="predicted"/>
<evidence type="ECO:0000313" key="2">
    <source>
        <dbReference type="Proteomes" id="UP001185092"/>
    </source>
</evidence>
<evidence type="ECO:0000313" key="1">
    <source>
        <dbReference type="EMBL" id="MDR6241865.1"/>
    </source>
</evidence>
<dbReference type="EMBL" id="JAVDQD010000012">
    <property type="protein sequence ID" value="MDR6241865.1"/>
    <property type="molecule type" value="Genomic_DNA"/>
</dbReference>
<sequence>MIIDLQAEEGRIRLEVIDGLASRIDLKFYSIGFNVFFSNYDTFQSAYSKHNGYGSMIFLLEEVDTYLFDKNTLNLDTVWLTTPYSIKVNYTDKFPLKNLKYKSLRIKEPKNFSIPLYQNFIYYFESDTFVYSNDTNIDFSKLDNLRIAEDFHALSDNDVIVGWAVTNCSKYLFDFWDNHYYQPSESSKRLLAQVFELFTEDTFDKIDDKDPVILSQLQDLLEVAKKEKCMAVYDTIDDWIC</sequence>
<organism evidence="1 2">
    <name type="scientific">Aureibacter tunicatorum</name>
    <dbReference type="NCBI Taxonomy" id="866807"/>
    <lineage>
        <taxon>Bacteria</taxon>
        <taxon>Pseudomonadati</taxon>
        <taxon>Bacteroidota</taxon>
        <taxon>Cytophagia</taxon>
        <taxon>Cytophagales</taxon>
        <taxon>Persicobacteraceae</taxon>
        <taxon>Aureibacter</taxon>
    </lineage>
</organism>
<keyword evidence="2" id="KW-1185">Reference proteome</keyword>
<dbReference type="AlphaFoldDB" id="A0AAE3XSY6"/>
<reference evidence="1" key="1">
    <citation type="submission" date="2023-07" db="EMBL/GenBank/DDBJ databases">
        <title>Genomic Encyclopedia of Type Strains, Phase IV (KMG-IV): sequencing the most valuable type-strain genomes for metagenomic binning, comparative biology and taxonomic classification.</title>
        <authorList>
            <person name="Goeker M."/>
        </authorList>
    </citation>
    <scope>NUCLEOTIDE SEQUENCE</scope>
    <source>
        <strain evidence="1">DSM 26174</strain>
    </source>
</reference>
<dbReference type="Proteomes" id="UP001185092">
    <property type="component" value="Unassembled WGS sequence"/>
</dbReference>
<accession>A0AAE3XSY6</accession>
<dbReference type="RefSeq" id="WP_309943025.1">
    <property type="nucleotide sequence ID" value="NZ_AP025307.1"/>
</dbReference>
<protein>
    <submittedName>
        <fullName evidence="1">Uncharacterized protein</fullName>
    </submittedName>
</protein>
<name>A0AAE3XSY6_9BACT</name>
<gene>
    <name evidence="1" type="ORF">HNQ88_004952</name>
</gene>
<comment type="caution">
    <text evidence="1">The sequence shown here is derived from an EMBL/GenBank/DDBJ whole genome shotgun (WGS) entry which is preliminary data.</text>
</comment>